<dbReference type="InterPro" id="IPR004045">
    <property type="entry name" value="Glutathione_S-Trfase_N"/>
</dbReference>
<reference evidence="2" key="1">
    <citation type="submission" date="2019-06" db="EMBL/GenBank/DDBJ databases">
        <authorList>
            <person name="Zheng W."/>
        </authorList>
    </citation>
    <scope>NUCLEOTIDE SEQUENCE</scope>
    <source>
        <strain evidence="2">QDHG01</strain>
    </source>
</reference>
<dbReference type="InterPro" id="IPR004046">
    <property type="entry name" value="GST_C"/>
</dbReference>
<dbReference type="InterPro" id="IPR036249">
    <property type="entry name" value="Thioredoxin-like_sf"/>
</dbReference>
<dbReference type="Gene3D" id="3.40.30.10">
    <property type="entry name" value="Glutaredoxin"/>
    <property type="match status" value="1"/>
</dbReference>
<dbReference type="Proteomes" id="UP000785679">
    <property type="component" value="Unassembled WGS sequence"/>
</dbReference>
<evidence type="ECO:0000313" key="2">
    <source>
        <dbReference type="EMBL" id="TNV76023.1"/>
    </source>
</evidence>
<keyword evidence="3" id="KW-1185">Reference proteome</keyword>
<dbReference type="GO" id="GO:0004364">
    <property type="term" value="F:glutathione transferase activity"/>
    <property type="evidence" value="ECO:0007669"/>
    <property type="project" value="TreeGrafter"/>
</dbReference>
<dbReference type="SUPFAM" id="SSF47616">
    <property type="entry name" value="GST C-terminal domain-like"/>
    <property type="match status" value="1"/>
</dbReference>
<dbReference type="OrthoDB" id="2309723at2759"/>
<dbReference type="SUPFAM" id="SSF52833">
    <property type="entry name" value="Thioredoxin-like"/>
    <property type="match status" value="1"/>
</dbReference>
<dbReference type="EMBL" id="RRYP01014353">
    <property type="protein sequence ID" value="TNV76023.1"/>
    <property type="molecule type" value="Genomic_DNA"/>
</dbReference>
<dbReference type="PANTHER" id="PTHR43917:SF8">
    <property type="entry name" value="GH16740P-RELATED"/>
    <property type="match status" value="1"/>
</dbReference>
<feature type="domain" description="GST N-terminal" evidence="1">
    <location>
        <begin position="33"/>
        <end position="115"/>
    </location>
</feature>
<dbReference type="InterPro" id="IPR036282">
    <property type="entry name" value="Glutathione-S-Trfase_C_sf"/>
</dbReference>
<organism evidence="2 3">
    <name type="scientific">Halteria grandinella</name>
    <dbReference type="NCBI Taxonomy" id="5974"/>
    <lineage>
        <taxon>Eukaryota</taxon>
        <taxon>Sar</taxon>
        <taxon>Alveolata</taxon>
        <taxon>Ciliophora</taxon>
        <taxon>Intramacronucleata</taxon>
        <taxon>Spirotrichea</taxon>
        <taxon>Stichotrichia</taxon>
        <taxon>Sporadotrichida</taxon>
        <taxon>Halteriidae</taxon>
        <taxon>Halteria</taxon>
    </lineage>
</organism>
<dbReference type="GO" id="GO:0005737">
    <property type="term" value="C:cytoplasm"/>
    <property type="evidence" value="ECO:0007669"/>
    <property type="project" value="TreeGrafter"/>
</dbReference>
<evidence type="ECO:0000259" key="1">
    <source>
        <dbReference type="PROSITE" id="PS50404"/>
    </source>
</evidence>
<evidence type="ECO:0000313" key="3">
    <source>
        <dbReference type="Proteomes" id="UP000785679"/>
    </source>
</evidence>
<dbReference type="InterPro" id="IPR051369">
    <property type="entry name" value="GST_Theta"/>
</dbReference>
<comment type="caution">
    <text evidence="2">The sequence shown here is derived from an EMBL/GenBank/DDBJ whole genome shotgun (WGS) entry which is preliminary data.</text>
</comment>
<name>A0A8J8SZI8_HALGN</name>
<sequence>MTVNWQQHINKMGCSGSKTGPESLDRPRIQMGNKLVLLGDYFNAETRALIAILQLSETPFTLMEIDQLKEEHLKDQYLQVNPTGQVPTMLHGSFKIIGAANMFVGYLASCMPRVREKFVSQDMEAMMVWYQARLRPVSIRLTQAISKFKQSGSQVITRQPSIKGTDQSDDIIRDLNEFLKFHLPTLERRFETQSTKYLCGDRMCAVDILFFCEISQILVLTEKKEVLMNTNMNQTQYPLLASWFFKYMNSVPQVEAVDKRFREIVKKHNNFY</sequence>
<proteinExistence type="predicted"/>
<dbReference type="AlphaFoldDB" id="A0A8J8SZI8"/>
<dbReference type="Gene3D" id="1.20.1050.10">
    <property type="match status" value="1"/>
</dbReference>
<protein>
    <recommendedName>
        <fullName evidence="1">GST N-terminal domain-containing protein</fullName>
    </recommendedName>
</protein>
<dbReference type="PANTHER" id="PTHR43917">
    <property type="match status" value="1"/>
</dbReference>
<accession>A0A8J8SZI8</accession>
<dbReference type="GO" id="GO:0006749">
    <property type="term" value="P:glutathione metabolic process"/>
    <property type="evidence" value="ECO:0007669"/>
    <property type="project" value="TreeGrafter"/>
</dbReference>
<gene>
    <name evidence="2" type="ORF">FGO68_gene14219</name>
</gene>
<dbReference type="Pfam" id="PF14497">
    <property type="entry name" value="GST_C_3"/>
    <property type="match status" value="1"/>
</dbReference>
<dbReference type="PROSITE" id="PS50404">
    <property type="entry name" value="GST_NTER"/>
    <property type="match status" value="1"/>
</dbReference>